<name>A0A5J4WIC7_9EUKA</name>
<feature type="compositionally biased region" description="Basic and acidic residues" evidence="1">
    <location>
        <begin position="104"/>
        <end position="113"/>
    </location>
</feature>
<proteinExistence type="predicted"/>
<protein>
    <submittedName>
        <fullName evidence="2">Uncharacterized protein</fullName>
    </submittedName>
</protein>
<feature type="compositionally biased region" description="Polar residues" evidence="1">
    <location>
        <begin position="85"/>
        <end position="95"/>
    </location>
</feature>
<dbReference type="AlphaFoldDB" id="A0A5J4WIC7"/>
<gene>
    <name evidence="2" type="ORF">EZS28_010381</name>
</gene>
<dbReference type="EMBL" id="SNRW01002048">
    <property type="protein sequence ID" value="KAA6394089.1"/>
    <property type="molecule type" value="Genomic_DNA"/>
</dbReference>
<feature type="region of interest" description="Disordered" evidence="1">
    <location>
        <begin position="84"/>
        <end position="113"/>
    </location>
</feature>
<evidence type="ECO:0000313" key="2">
    <source>
        <dbReference type="EMBL" id="KAA6394089.1"/>
    </source>
</evidence>
<comment type="caution">
    <text evidence="2">The sequence shown here is derived from an EMBL/GenBank/DDBJ whole genome shotgun (WGS) entry which is preliminary data.</text>
</comment>
<evidence type="ECO:0000313" key="3">
    <source>
        <dbReference type="Proteomes" id="UP000324800"/>
    </source>
</evidence>
<accession>A0A5J4WIC7</accession>
<sequence length="113" mass="12692">PVPEQWMKSVQFDIDKTKIGAFVPYMNKIYSNLFGLVNRVFNKIEKAIGKPLTAKVAILQKEVKENPETVLQKIEDLINGVILGDNSTSEPSTENAIEGEQVDVETKEENKTE</sequence>
<feature type="non-terminal residue" evidence="2">
    <location>
        <position position="1"/>
    </location>
</feature>
<reference evidence="2 3" key="1">
    <citation type="submission" date="2019-03" db="EMBL/GenBank/DDBJ databases">
        <title>Single cell metagenomics reveals metabolic interactions within the superorganism composed of flagellate Streblomastix strix and complex community of Bacteroidetes bacteria on its surface.</title>
        <authorList>
            <person name="Treitli S.C."/>
            <person name="Kolisko M."/>
            <person name="Husnik F."/>
            <person name="Keeling P."/>
            <person name="Hampl V."/>
        </authorList>
    </citation>
    <scope>NUCLEOTIDE SEQUENCE [LARGE SCALE GENOMIC DNA]</scope>
    <source>
        <strain evidence="2">ST1C</strain>
    </source>
</reference>
<evidence type="ECO:0000256" key="1">
    <source>
        <dbReference type="SAM" id="MobiDB-lite"/>
    </source>
</evidence>
<dbReference type="Proteomes" id="UP000324800">
    <property type="component" value="Unassembled WGS sequence"/>
</dbReference>
<organism evidence="2 3">
    <name type="scientific">Streblomastix strix</name>
    <dbReference type="NCBI Taxonomy" id="222440"/>
    <lineage>
        <taxon>Eukaryota</taxon>
        <taxon>Metamonada</taxon>
        <taxon>Preaxostyla</taxon>
        <taxon>Oxymonadida</taxon>
        <taxon>Streblomastigidae</taxon>
        <taxon>Streblomastix</taxon>
    </lineage>
</organism>